<dbReference type="GeneID" id="84590707"/>
<reference evidence="2" key="1">
    <citation type="submission" date="2025-02" db="EMBL/GenBank/DDBJ databases">
        <authorList>
            <consortium name="NCBI Genome Project"/>
        </authorList>
    </citation>
    <scope>NUCLEOTIDE SEQUENCE</scope>
</reference>
<evidence type="ECO:0000313" key="2">
    <source>
        <dbReference type="RefSeq" id="XP_059605229.1"/>
    </source>
</evidence>
<gene>
    <name evidence="2" type="ORF">An03g04160</name>
</gene>
<dbReference type="AlphaFoldDB" id="A0AAJ8BWP5"/>
<proteinExistence type="predicted"/>
<dbReference type="VEuPathDB" id="FungiDB:An03g04160"/>
<sequence>MDTHPPKYATFPCLGMRVKGCMQKQGGYPTGREKKERKASFQGSAVDSEELGGHLTGEVADQLPSDHPGFPAAIDLGGQYTSRRRVSSGEQEWV</sequence>
<feature type="region of interest" description="Disordered" evidence="1">
    <location>
        <begin position="24"/>
        <end position="76"/>
    </location>
</feature>
<reference evidence="2" key="2">
    <citation type="submission" date="2025-08" db="UniProtKB">
        <authorList>
            <consortium name="RefSeq"/>
        </authorList>
    </citation>
    <scope>IDENTIFICATION</scope>
</reference>
<name>A0AAJ8BWP5_ASPNG</name>
<accession>A0AAJ8BWP5</accession>
<organism evidence="2">
    <name type="scientific">Aspergillus niger</name>
    <dbReference type="NCBI Taxonomy" id="5061"/>
    <lineage>
        <taxon>Eukaryota</taxon>
        <taxon>Fungi</taxon>
        <taxon>Dikarya</taxon>
        <taxon>Ascomycota</taxon>
        <taxon>Pezizomycotina</taxon>
        <taxon>Eurotiomycetes</taxon>
        <taxon>Eurotiomycetidae</taxon>
        <taxon>Eurotiales</taxon>
        <taxon>Aspergillaceae</taxon>
        <taxon>Aspergillus</taxon>
        <taxon>Aspergillus subgen. Circumdati</taxon>
    </lineage>
</organism>
<protein>
    <submittedName>
        <fullName evidence="2">Uncharacterized protein</fullName>
    </submittedName>
</protein>
<dbReference type="RefSeq" id="XP_059605229.1">
    <property type="nucleotide sequence ID" value="XM_059747058.1"/>
</dbReference>
<evidence type="ECO:0000256" key="1">
    <source>
        <dbReference type="SAM" id="MobiDB-lite"/>
    </source>
</evidence>
<dbReference type="KEGG" id="ang:An03g04160"/>